<feature type="transmembrane region" description="Helical" evidence="7">
    <location>
        <begin position="15"/>
        <end position="38"/>
    </location>
</feature>
<dbReference type="AlphaFoldDB" id="L0A0B8"/>
<dbReference type="OrthoDB" id="152280at2"/>
<feature type="domain" description="ABC transmembrane type-1" evidence="8">
    <location>
        <begin position="79"/>
        <end position="291"/>
    </location>
</feature>
<dbReference type="eggNOG" id="COG1175">
    <property type="taxonomic scope" value="Bacteria"/>
</dbReference>
<dbReference type="PATRIC" id="fig|937777.3.peg.1360"/>
<feature type="transmembrane region" description="Helical" evidence="7">
    <location>
        <begin position="116"/>
        <end position="136"/>
    </location>
</feature>
<keyword evidence="10" id="KW-1185">Reference proteome</keyword>
<dbReference type="Gene3D" id="1.10.3720.10">
    <property type="entry name" value="MetI-like"/>
    <property type="match status" value="1"/>
</dbReference>
<dbReference type="InterPro" id="IPR051393">
    <property type="entry name" value="ABC_transporter_permease"/>
</dbReference>
<dbReference type="SUPFAM" id="SSF161098">
    <property type="entry name" value="MetI-like"/>
    <property type="match status" value="1"/>
</dbReference>
<reference evidence="10" key="1">
    <citation type="submission" date="2012-03" db="EMBL/GenBank/DDBJ databases">
        <title>Complete sequence of chromosome of Deinococcus peraridilitoris DSM 19664.</title>
        <authorList>
            <person name="Lucas S."/>
            <person name="Copeland A."/>
            <person name="Lapidus A."/>
            <person name="Glavina del Rio T."/>
            <person name="Dalin E."/>
            <person name="Tice H."/>
            <person name="Bruce D."/>
            <person name="Goodwin L."/>
            <person name="Pitluck S."/>
            <person name="Peters L."/>
            <person name="Mikhailova N."/>
            <person name="Lu M."/>
            <person name="Kyrpides N."/>
            <person name="Mavromatis K."/>
            <person name="Ivanova N."/>
            <person name="Brettin T."/>
            <person name="Detter J.C."/>
            <person name="Han C."/>
            <person name="Larimer F."/>
            <person name="Land M."/>
            <person name="Hauser L."/>
            <person name="Markowitz V."/>
            <person name="Cheng J.-F."/>
            <person name="Hugenholtz P."/>
            <person name="Woyke T."/>
            <person name="Wu D."/>
            <person name="Pukall R."/>
            <person name="Steenblock K."/>
            <person name="Brambilla E."/>
            <person name="Klenk H.-P."/>
            <person name="Eisen J.A."/>
        </authorList>
    </citation>
    <scope>NUCLEOTIDE SEQUENCE [LARGE SCALE GENOMIC DNA]</scope>
    <source>
        <strain evidence="10">DSM 19664 / LMG 22246 / CIP 109416 / KR-200</strain>
    </source>
</reference>
<feature type="transmembrane region" description="Helical" evidence="7">
    <location>
        <begin position="84"/>
        <end position="104"/>
    </location>
</feature>
<dbReference type="PANTHER" id="PTHR30193">
    <property type="entry name" value="ABC TRANSPORTER PERMEASE PROTEIN"/>
    <property type="match status" value="1"/>
</dbReference>
<feature type="transmembrane region" description="Helical" evidence="7">
    <location>
        <begin position="165"/>
        <end position="189"/>
    </location>
</feature>
<accession>L0A0B8</accession>
<evidence type="ECO:0000313" key="9">
    <source>
        <dbReference type="EMBL" id="AFZ66904.1"/>
    </source>
</evidence>
<evidence type="ECO:0000256" key="6">
    <source>
        <dbReference type="ARBA" id="ARBA00023136"/>
    </source>
</evidence>
<keyword evidence="3" id="KW-1003">Cell membrane</keyword>
<dbReference type="PROSITE" id="PS50928">
    <property type="entry name" value="ABC_TM1"/>
    <property type="match status" value="1"/>
</dbReference>
<dbReference type="RefSeq" id="WP_015235212.1">
    <property type="nucleotide sequence ID" value="NC_019793.1"/>
</dbReference>
<evidence type="ECO:0000256" key="7">
    <source>
        <dbReference type="RuleBase" id="RU363032"/>
    </source>
</evidence>
<organism evidence="9 10">
    <name type="scientific">Deinococcus peraridilitoris (strain DSM 19664 / LMG 22246 / CIP 109416 / KR-200)</name>
    <dbReference type="NCBI Taxonomy" id="937777"/>
    <lineage>
        <taxon>Bacteria</taxon>
        <taxon>Thermotogati</taxon>
        <taxon>Deinococcota</taxon>
        <taxon>Deinococci</taxon>
        <taxon>Deinococcales</taxon>
        <taxon>Deinococcaceae</taxon>
        <taxon>Deinococcus</taxon>
    </lineage>
</organism>
<feature type="transmembrane region" description="Helical" evidence="7">
    <location>
        <begin position="272"/>
        <end position="292"/>
    </location>
</feature>
<feature type="transmembrane region" description="Helical" evidence="7">
    <location>
        <begin position="210"/>
        <end position="232"/>
    </location>
</feature>
<dbReference type="Proteomes" id="UP000010467">
    <property type="component" value="Chromosome"/>
</dbReference>
<comment type="similarity">
    <text evidence="7">Belongs to the binding-protein-dependent transport system permease family.</text>
</comment>
<dbReference type="CDD" id="cd06261">
    <property type="entry name" value="TM_PBP2"/>
    <property type="match status" value="1"/>
</dbReference>
<keyword evidence="4 7" id="KW-0812">Transmembrane</keyword>
<keyword evidence="9" id="KW-0762">Sugar transport</keyword>
<name>L0A0B8_DEIPD</name>
<dbReference type="KEGG" id="dpd:Deipe_1355"/>
<dbReference type="InterPro" id="IPR000515">
    <property type="entry name" value="MetI-like"/>
</dbReference>
<keyword evidence="2 7" id="KW-0813">Transport</keyword>
<dbReference type="STRING" id="937777.Deipe_1355"/>
<evidence type="ECO:0000313" key="10">
    <source>
        <dbReference type="Proteomes" id="UP000010467"/>
    </source>
</evidence>
<dbReference type="EMBL" id="CP003382">
    <property type="protein sequence ID" value="AFZ66904.1"/>
    <property type="molecule type" value="Genomic_DNA"/>
</dbReference>
<evidence type="ECO:0000256" key="2">
    <source>
        <dbReference type="ARBA" id="ARBA00022448"/>
    </source>
</evidence>
<gene>
    <name evidence="9" type="ordered locus">Deipe_1355</name>
</gene>
<dbReference type="Pfam" id="PF00528">
    <property type="entry name" value="BPD_transp_1"/>
    <property type="match status" value="1"/>
</dbReference>
<evidence type="ECO:0000256" key="4">
    <source>
        <dbReference type="ARBA" id="ARBA00022692"/>
    </source>
</evidence>
<evidence type="ECO:0000256" key="1">
    <source>
        <dbReference type="ARBA" id="ARBA00004651"/>
    </source>
</evidence>
<comment type="subcellular location">
    <subcellularLocation>
        <location evidence="1 7">Cell membrane</location>
        <topology evidence="1 7">Multi-pass membrane protein</topology>
    </subcellularLocation>
</comment>
<dbReference type="GO" id="GO:0055085">
    <property type="term" value="P:transmembrane transport"/>
    <property type="evidence" value="ECO:0007669"/>
    <property type="project" value="InterPro"/>
</dbReference>
<proteinExistence type="inferred from homology"/>
<dbReference type="PANTHER" id="PTHR30193:SF37">
    <property type="entry name" value="INNER MEMBRANE ABC TRANSPORTER PERMEASE PROTEIN YCJO"/>
    <property type="match status" value="1"/>
</dbReference>
<evidence type="ECO:0000256" key="3">
    <source>
        <dbReference type="ARBA" id="ARBA00022475"/>
    </source>
</evidence>
<feature type="transmembrane region" description="Helical" evidence="7">
    <location>
        <begin position="59"/>
        <end position="78"/>
    </location>
</feature>
<dbReference type="InterPro" id="IPR035906">
    <property type="entry name" value="MetI-like_sf"/>
</dbReference>
<evidence type="ECO:0000256" key="5">
    <source>
        <dbReference type="ARBA" id="ARBA00022989"/>
    </source>
</evidence>
<evidence type="ECO:0000259" key="8">
    <source>
        <dbReference type="PROSITE" id="PS50928"/>
    </source>
</evidence>
<keyword evidence="6 7" id="KW-0472">Membrane</keyword>
<keyword evidence="5 7" id="KW-1133">Transmembrane helix</keyword>
<protein>
    <submittedName>
        <fullName evidence="9">Permease component of ABC-type sugar transporter</fullName>
    </submittedName>
</protein>
<dbReference type="GO" id="GO:0005886">
    <property type="term" value="C:plasma membrane"/>
    <property type="evidence" value="ECO:0007669"/>
    <property type="project" value="UniProtKB-SubCell"/>
</dbReference>
<dbReference type="HOGENOM" id="CLU_016047_0_2_0"/>
<sequence>MSAPGSALHRSPAAIWQFFSAAPYLLPALLVFVIFTYYPLGRVIYMSFTDADLLRPTPNFVGLANYKAMLLSADFWAIFRNTAIFGIGVTLIEVVLGMSLAFLMNAKTRVQGLVRGAVFTPVVVSIAATALIWNYLLNPTGGPVNDAIRSVGLPAPGWLADPSTALASLILIAVWKGVGLPAVLYLAGLQGIPRELEEAAVVDGANRWEIAWKIIVPMLAPTTALVFFISLAGTFQSYGLVLLMTQGGPVGATNLLGYYIYQNAFQYFQMGFASALSVTLFVILLVVGYVQLRIAERRVHYQ</sequence>